<dbReference type="SUPFAM" id="SSF56529">
    <property type="entry name" value="FAH"/>
    <property type="match status" value="1"/>
</dbReference>
<dbReference type="GO" id="GO:0018773">
    <property type="term" value="F:acetylpyruvate hydrolase activity"/>
    <property type="evidence" value="ECO:0007669"/>
    <property type="project" value="TreeGrafter"/>
</dbReference>
<dbReference type="InterPro" id="IPR011234">
    <property type="entry name" value="Fumarylacetoacetase-like_C"/>
</dbReference>
<dbReference type="EMBL" id="CADCUU010000190">
    <property type="protein sequence ID" value="CAA9406961.1"/>
    <property type="molecule type" value="Genomic_DNA"/>
</dbReference>
<proteinExistence type="predicted"/>
<evidence type="ECO:0000259" key="2">
    <source>
        <dbReference type="Pfam" id="PF01557"/>
    </source>
</evidence>
<dbReference type="GO" id="GO:0046872">
    <property type="term" value="F:metal ion binding"/>
    <property type="evidence" value="ECO:0007669"/>
    <property type="project" value="UniProtKB-KW"/>
</dbReference>
<dbReference type="InterPro" id="IPR036663">
    <property type="entry name" value="Fumarylacetoacetase_C_sf"/>
</dbReference>
<gene>
    <name evidence="3" type="ORF">AVDCRST_MAG15-1401</name>
</gene>
<keyword evidence="3" id="KW-0378">Hydrolase</keyword>
<dbReference type="AlphaFoldDB" id="A0A6J4PA81"/>
<dbReference type="PANTHER" id="PTHR11820">
    <property type="entry name" value="ACYLPYRUVASE"/>
    <property type="match status" value="1"/>
</dbReference>
<reference evidence="3" key="1">
    <citation type="submission" date="2020-02" db="EMBL/GenBank/DDBJ databases">
        <authorList>
            <person name="Meier V. D."/>
        </authorList>
    </citation>
    <scope>NUCLEOTIDE SEQUENCE</scope>
    <source>
        <strain evidence="3">AVDCRST_MAG15</strain>
    </source>
</reference>
<sequence length="218" mass="23159">MDPIFSPRPLPLLPVIGRDGGYPVARIFCVGRNYAAHAAEMGNEVDREEPFWFTKSCFAMIPSGSALPYPPGTRDLHHEVELVVALGEDGEPIALGCGLDMTRRDLQARAKEGRKPWDTSKDFEGSAVIGALTPGADTSGRTIRLLVNGAVRQEAPLSDMVRDLPDLLDHLRGLYRLGSGDLIMTGTPAGVAAVGPGDELVGEIDGLAPVHLSIGDPA</sequence>
<dbReference type="Gene3D" id="3.90.850.10">
    <property type="entry name" value="Fumarylacetoacetase-like, C-terminal domain"/>
    <property type="match status" value="1"/>
</dbReference>
<dbReference type="PANTHER" id="PTHR11820:SF90">
    <property type="entry name" value="FLUTATHIONE S-TRANSFERASE"/>
    <property type="match status" value="1"/>
</dbReference>
<feature type="domain" description="Fumarylacetoacetase-like C-terminal" evidence="2">
    <location>
        <begin position="27"/>
        <end position="210"/>
    </location>
</feature>
<name>A0A6J4PA81_9RHOB</name>
<keyword evidence="1" id="KW-0479">Metal-binding</keyword>
<dbReference type="Pfam" id="PF01557">
    <property type="entry name" value="FAA_hydrolase"/>
    <property type="match status" value="1"/>
</dbReference>
<evidence type="ECO:0000313" key="3">
    <source>
        <dbReference type="EMBL" id="CAA9406961.1"/>
    </source>
</evidence>
<accession>A0A6J4PA81</accession>
<organism evidence="3">
    <name type="scientific">uncultured Rubellimicrobium sp</name>
    <dbReference type="NCBI Taxonomy" id="543078"/>
    <lineage>
        <taxon>Bacteria</taxon>
        <taxon>Pseudomonadati</taxon>
        <taxon>Pseudomonadota</taxon>
        <taxon>Alphaproteobacteria</taxon>
        <taxon>Rhodobacterales</taxon>
        <taxon>Roseobacteraceae</taxon>
        <taxon>Rubellimicrobium</taxon>
        <taxon>environmental samples</taxon>
    </lineage>
</organism>
<evidence type="ECO:0000256" key="1">
    <source>
        <dbReference type="ARBA" id="ARBA00022723"/>
    </source>
</evidence>
<protein>
    <submittedName>
        <fullName evidence="3">Fumarylacetoacetate hydrolase family protein</fullName>
    </submittedName>
</protein>